<evidence type="ECO:0000256" key="13">
    <source>
        <dbReference type="ARBA" id="ARBA00054110"/>
    </source>
</evidence>
<feature type="active site" evidence="14">
    <location>
        <position position="319"/>
    </location>
</feature>
<dbReference type="STRING" id="157652.A0A371HAA6"/>
<reference evidence="20" key="1">
    <citation type="submission" date="2018-05" db="EMBL/GenBank/DDBJ databases">
        <title>Draft genome of Mucuna pruriens seed.</title>
        <authorList>
            <person name="Nnadi N.E."/>
            <person name="Vos R."/>
            <person name="Hasami M.H."/>
            <person name="Devisetty U.K."/>
            <person name="Aguiy J.C."/>
        </authorList>
    </citation>
    <scope>NUCLEOTIDE SEQUENCE [LARGE SCALE GENOMIC DNA]</scope>
    <source>
        <strain evidence="20">JCA_2017</strain>
    </source>
</reference>
<proteinExistence type="inferred from homology"/>
<evidence type="ECO:0000256" key="16">
    <source>
        <dbReference type="SAM" id="MobiDB-lite"/>
    </source>
</evidence>
<dbReference type="PRINTS" id="PR00792">
    <property type="entry name" value="PEPSIN"/>
</dbReference>
<feature type="domain" description="RRM" evidence="17">
    <location>
        <begin position="755"/>
        <end position="832"/>
    </location>
</feature>
<feature type="domain" description="RRM" evidence="17">
    <location>
        <begin position="652"/>
        <end position="729"/>
    </location>
</feature>
<dbReference type="InterPro" id="IPR034161">
    <property type="entry name" value="Pepsin-like_plant"/>
</dbReference>
<dbReference type="Gene3D" id="2.40.70.10">
    <property type="entry name" value="Acid Proteases"/>
    <property type="match status" value="2"/>
</dbReference>
<dbReference type="Gene3D" id="3.30.70.330">
    <property type="match status" value="4"/>
</dbReference>
<dbReference type="InterPro" id="IPR036053">
    <property type="entry name" value="PABP-dom"/>
</dbReference>
<feature type="compositionally biased region" description="Polar residues" evidence="16">
    <location>
        <begin position="932"/>
        <end position="967"/>
    </location>
</feature>
<evidence type="ECO:0000256" key="15">
    <source>
        <dbReference type="PROSITE-ProRule" id="PRU00176"/>
    </source>
</evidence>
<comment type="similarity">
    <text evidence="4">Belongs to the polyadenylate-binding protein type-1 family.</text>
</comment>
<dbReference type="GO" id="GO:0005634">
    <property type="term" value="C:nucleus"/>
    <property type="evidence" value="ECO:0007669"/>
    <property type="project" value="UniProtKB-SubCell"/>
</dbReference>
<feature type="compositionally biased region" description="Gly residues" evidence="16">
    <location>
        <begin position="986"/>
        <end position="997"/>
    </location>
</feature>
<dbReference type="SUPFAM" id="SSF54928">
    <property type="entry name" value="RNA-binding domain, RBD"/>
    <property type="match status" value="2"/>
</dbReference>
<dbReference type="FunFam" id="3.30.70.330:FF:000003">
    <property type="entry name" value="Polyadenylate-binding protein"/>
    <property type="match status" value="1"/>
</dbReference>
<dbReference type="Gene3D" id="1.10.1900.10">
    <property type="entry name" value="c-terminal domain of poly(a) binding protein"/>
    <property type="match status" value="1"/>
</dbReference>
<keyword evidence="7" id="KW-0677">Repeat</keyword>
<gene>
    <name evidence="20" type="primary">PAB7</name>
    <name evidence="20" type="ORF">CR513_17203</name>
</gene>
<dbReference type="InterPro" id="IPR000504">
    <property type="entry name" value="RRM_dom"/>
</dbReference>
<dbReference type="Pfam" id="PF14543">
    <property type="entry name" value="TAXi_N"/>
    <property type="match status" value="1"/>
</dbReference>
<feature type="compositionally biased region" description="Low complexity" evidence="16">
    <location>
        <begin position="916"/>
        <end position="931"/>
    </location>
</feature>
<evidence type="ECO:0000256" key="2">
    <source>
        <dbReference type="ARBA" id="ARBA00004496"/>
    </source>
</evidence>
<dbReference type="Proteomes" id="UP000257109">
    <property type="component" value="Unassembled WGS sequence"/>
</dbReference>
<feature type="region of interest" description="Disordered" evidence="16">
    <location>
        <begin position="905"/>
        <end position="999"/>
    </location>
</feature>
<sequence>MQACVTVVLALATVVEVATVACGGLAGTLLPLERAIPLNQRVELEALRARDRARHGRILQGGVSGIVDFSVQGTSDPYFAGLYFTKVKLGSPAKEFYVQIDTGSDILWLNCITCSNCPQSSGLGIELNFFDTAGSSSAALVSCTDPICSYAVQTATSECYSQTNQCSYTFQYGDGSGTSGYYVSDTMSFDSILGQNVVSNSSSSVVFGCSTYQSGDLTKTEKAIDGIFGFGPGALSVISQLSSRGVTPNVFSHCLKGEDNGGGVLVLGEILEPNIVYSPLVPSQPHYNLNLQSIAVNGRLLSIDSDVFATANNRGTIVDSGTTLAYLVQEAFDPFVTAITAAVSQFSKPIISKGNQCYLVSNSVGEIFPQVSLNFMGGASMVLNPEHYLMHYGFLDGAALWCIGFQKVEEGFTILGGSLAVNVSMATSKSRDAYSAGQIGVSCSHKGTFSKLLAIGITVSSMAVPPSVAAAPASLYVGDLHPDVSDGHLVDAFSDFKSLASVRVCRDSATGKSLCYGYVNFASHQDAIRAIELKNHSTLNGKVIRVMWSRRDPDVRKSTIGNLFVKNLPELIDNAGLQDIFKKYGNILSSKVVISDDGKSKGYGFVQFESEESSNVAIEKLNGSIFGDKQLYVGKFVKKSDRILPGPNARYTNLYMKNLDLDITEATLQEKFAAFGKIVSLAIAKDNNGMSKGFGFVNYDNPDGAKKAMEAMNGSQLGSKILYVARAQKKAEREQILHHQFEEKRNEQVLKYKGSNIYVKNIDDNVSDEGLRDHFSACGTITSAKVMRDDKGISKGFGFVCFSTPEEANKAVNTFHGFMFHGKPLYVALAQRKEDRKAQLQLQYAQQIAGLAGPSTAIIPGGYPPYYYAATGVISHVPPRAGLMYQHLALRPGWGANGFVPPARSFQQSPVPAVSNNTRQQRQNRGRLNGLSVTQGNTLSGTYLQQPQPISQSVIASRESSTQQRTGQAKYIPSIRQRDMEKGSGSSSGGSISGGSQGSEMLHSMLAGAAPEQQKEILGEHLYMLPSLAAKITGMLLEMDNGELLLLLESPESLSAKVEEAVQVLKNSKTKVSGQDVLHSNFLSAE</sequence>
<feature type="domain" description="RRM" evidence="17">
    <location>
        <begin position="561"/>
        <end position="638"/>
    </location>
</feature>
<dbReference type="OrthoDB" id="19742at2759"/>
<evidence type="ECO:0000256" key="5">
    <source>
        <dbReference type="ARBA" id="ARBA00022490"/>
    </source>
</evidence>
<keyword evidence="6" id="KW-0645">Protease</keyword>
<dbReference type="InterPro" id="IPR033121">
    <property type="entry name" value="PEPTIDASE_A1"/>
</dbReference>
<keyword evidence="12" id="KW-0539">Nucleus</keyword>
<evidence type="ECO:0000256" key="10">
    <source>
        <dbReference type="ARBA" id="ARBA00022884"/>
    </source>
</evidence>
<name>A0A371HAA6_MUCPR</name>
<dbReference type="FunFam" id="2.40.70.10:FF:000020">
    <property type="entry name" value="Aspartic proteinase-like protein 2"/>
    <property type="match status" value="1"/>
</dbReference>
<evidence type="ECO:0000313" key="21">
    <source>
        <dbReference type="Proteomes" id="UP000257109"/>
    </source>
</evidence>
<dbReference type="SMART" id="SM00360">
    <property type="entry name" value="RRM"/>
    <property type="match status" value="4"/>
</dbReference>
<dbReference type="EMBL" id="QJKJ01003158">
    <property type="protein sequence ID" value="RDX99715.1"/>
    <property type="molecule type" value="Genomic_DNA"/>
</dbReference>
<dbReference type="SMART" id="SM00517">
    <property type="entry name" value="PolyA"/>
    <property type="match status" value="1"/>
</dbReference>
<comment type="subcellular location">
    <subcellularLocation>
        <location evidence="2">Cytoplasm</location>
    </subcellularLocation>
    <subcellularLocation>
        <location evidence="1">Nucleus</location>
    </subcellularLocation>
</comment>
<organism evidence="20 21">
    <name type="scientific">Mucuna pruriens</name>
    <name type="common">Velvet bean</name>
    <name type="synonym">Dolichos pruriens</name>
    <dbReference type="NCBI Taxonomy" id="157652"/>
    <lineage>
        <taxon>Eukaryota</taxon>
        <taxon>Viridiplantae</taxon>
        <taxon>Streptophyta</taxon>
        <taxon>Embryophyta</taxon>
        <taxon>Tracheophyta</taxon>
        <taxon>Spermatophyta</taxon>
        <taxon>Magnoliopsida</taxon>
        <taxon>eudicotyledons</taxon>
        <taxon>Gunneridae</taxon>
        <taxon>Pentapetalae</taxon>
        <taxon>rosids</taxon>
        <taxon>fabids</taxon>
        <taxon>Fabales</taxon>
        <taxon>Fabaceae</taxon>
        <taxon>Papilionoideae</taxon>
        <taxon>50 kb inversion clade</taxon>
        <taxon>NPAAA clade</taxon>
        <taxon>indigoferoid/millettioid clade</taxon>
        <taxon>Phaseoleae</taxon>
        <taxon>Mucuna</taxon>
    </lineage>
</organism>
<dbReference type="FunFam" id="2.40.70.10:FF:000018">
    <property type="entry name" value="Aspartic proteinase-like protein 2"/>
    <property type="match status" value="1"/>
</dbReference>
<dbReference type="InterPro" id="IPR035979">
    <property type="entry name" value="RBD_domain_sf"/>
</dbReference>
<protein>
    <submittedName>
        <fullName evidence="20">Polyadenylate-binding protein 7</fullName>
    </submittedName>
</protein>
<feature type="non-terminal residue" evidence="20">
    <location>
        <position position="1086"/>
    </location>
</feature>
<dbReference type="InterPro" id="IPR006515">
    <property type="entry name" value="PABP_1234"/>
</dbReference>
<evidence type="ECO:0000256" key="8">
    <source>
        <dbReference type="ARBA" id="ARBA00022750"/>
    </source>
</evidence>
<dbReference type="InterPro" id="IPR032799">
    <property type="entry name" value="TAXi_C"/>
</dbReference>
<accession>A0A371HAA6</accession>
<keyword evidence="5" id="KW-0963">Cytoplasm</keyword>
<evidence type="ECO:0000259" key="17">
    <source>
        <dbReference type="PROSITE" id="PS50102"/>
    </source>
</evidence>
<evidence type="ECO:0000256" key="4">
    <source>
        <dbReference type="ARBA" id="ARBA00008557"/>
    </source>
</evidence>
<evidence type="ECO:0000259" key="18">
    <source>
        <dbReference type="PROSITE" id="PS51309"/>
    </source>
</evidence>
<dbReference type="FunFam" id="3.30.70.330:FF:000499">
    <property type="entry name" value="Polyadenylate-binding protein"/>
    <property type="match status" value="1"/>
</dbReference>
<dbReference type="SUPFAM" id="SSF63570">
    <property type="entry name" value="PABC (PABP) domain"/>
    <property type="match status" value="1"/>
</dbReference>
<dbReference type="InterPro" id="IPR032861">
    <property type="entry name" value="TAXi_N"/>
</dbReference>
<keyword evidence="21" id="KW-1185">Reference proteome</keyword>
<dbReference type="InterPro" id="IPR012677">
    <property type="entry name" value="Nucleotide-bd_a/b_plait_sf"/>
</dbReference>
<evidence type="ECO:0000256" key="6">
    <source>
        <dbReference type="ARBA" id="ARBA00022670"/>
    </source>
</evidence>
<dbReference type="AlphaFoldDB" id="A0A371HAA6"/>
<evidence type="ECO:0000313" key="20">
    <source>
        <dbReference type="EMBL" id="RDX99715.1"/>
    </source>
</evidence>
<evidence type="ECO:0000256" key="9">
    <source>
        <dbReference type="ARBA" id="ARBA00022801"/>
    </source>
</evidence>
<dbReference type="GO" id="GO:0005737">
    <property type="term" value="C:cytoplasm"/>
    <property type="evidence" value="ECO:0007669"/>
    <property type="project" value="UniProtKB-SubCell"/>
</dbReference>
<dbReference type="CDD" id="cd12381">
    <property type="entry name" value="RRM4_I_PABPs"/>
    <property type="match status" value="1"/>
</dbReference>
<dbReference type="GO" id="GO:0004190">
    <property type="term" value="F:aspartic-type endopeptidase activity"/>
    <property type="evidence" value="ECO:0007669"/>
    <property type="project" value="UniProtKB-KW"/>
</dbReference>
<dbReference type="FunFam" id="3.30.70.330:FF:000500">
    <property type="entry name" value="Polyadenylate-binding protein"/>
    <property type="match status" value="1"/>
</dbReference>
<keyword evidence="9" id="KW-0378">Hydrolase</keyword>
<dbReference type="Pfam" id="PF14541">
    <property type="entry name" value="TAXi_C"/>
    <property type="match status" value="1"/>
</dbReference>
<dbReference type="InterPro" id="IPR003954">
    <property type="entry name" value="RRM_euk-type"/>
</dbReference>
<comment type="similarity">
    <text evidence="3">Belongs to the peptidase A1 family.</text>
</comment>
<feature type="domain" description="PABC" evidence="18">
    <location>
        <begin position="998"/>
        <end position="1070"/>
    </location>
</feature>
<dbReference type="InterPro" id="IPR050502">
    <property type="entry name" value="Euk_RNA-bind_prot"/>
</dbReference>
<dbReference type="PANTHER" id="PTHR48025:SF1">
    <property type="entry name" value="RRM DOMAIN-CONTAINING PROTEIN"/>
    <property type="match status" value="1"/>
</dbReference>
<feature type="active site" evidence="14">
    <location>
        <position position="101"/>
    </location>
</feature>
<dbReference type="Pfam" id="PF00076">
    <property type="entry name" value="RRM_1"/>
    <property type="match status" value="4"/>
</dbReference>
<feature type="domain" description="Peptidase A1" evidence="19">
    <location>
        <begin position="83"/>
        <end position="442"/>
    </location>
</feature>
<dbReference type="InterPro" id="IPR002004">
    <property type="entry name" value="PABP_HYD_C"/>
</dbReference>
<evidence type="ECO:0000259" key="19">
    <source>
        <dbReference type="PROSITE" id="PS51767"/>
    </source>
</evidence>
<keyword evidence="8" id="KW-0064">Aspartyl protease</keyword>
<evidence type="ECO:0000256" key="3">
    <source>
        <dbReference type="ARBA" id="ARBA00007447"/>
    </source>
</evidence>
<evidence type="ECO:0000256" key="14">
    <source>
        <dbReference type="PIRSR" id="PIRSR601461-1"/>
    </source>
</evidence>
<dbReference type="GO" id="GO:0003729">
    <property type="term" value="F:mRNA binding"/>
    <property type="evidence" value="ECO:0007669"/>
    <property type="project" value="TreeGrafter"/>
</dbReference>
<dbReference type="SMART" id="SM00361">
    <property type="entry name" value="RRM_1"/>
    <property type="match status" value="3"/>
</dbReference>
<dbReference type="FunFam" id="3.30.70.330:FF:000782">
    <property type="entry name" value="Polyadenylate-binding protein"/>
    <property type="match status" value="1"/>
</dbReference>
<dbReference type="NCBIfam" id="TIGR01628">
    <property type="entry name" value="PABP-1234"/>
    <property type="match status" value="1"/>
</dbReference>
<dbReference type="PROSITE" id="PS51767">
    <property type="entry name" value="PEPTIDASE_A1"/>
    <property type="match status" value="1"/>
</dbReference>
<dbReference type="InterPro" id="IPR001461">
    <property type="entry name" value="Aspartic_peptidase_A1"/>
</dbReference>
<evidence type="ECO:0000256" key="11">
    <source>
        <dbReference type="ARBA" id="ARBA00023180"/>
    </source>
</evidence>
<keyword evidence="10 15" id="KW-0694">RNA-binding</keyword>
<comment type="caution">
    <text evidence="20">The sequence shown here is derived from an EMBL/GenBank/DDBJ whole genome shotgun (WGS) entry which is preliminary data.</text>
</comment>
<evidence type="ECO:0000256" key="1">
    <source>
        <dbReference type="ARBA" id="ARBA00004123"/>
    </source>
</evidence>
<keyword evidence="11" id="KW-0325">Glycoprotein</keyword>
<dbReference type="CDD" id="cd05476">
    <property type="entry name" value="pepsin_A_like_plant"/>
    <property type="match status" value="1"/>
</dbReference>
<evidence type="ECO:0000256" key="7">
    <source>
        <dbReference type="ARBA" id="ARBA00022737"/>
    </source>
</evidence>
<dbReference type="SUPFAM" id="SSF50630">
    <property type="entry name" value="Acid proteases"/>
    <property type="match status" value="1"/>
</dbReference>
<evidence type="ECO:0000256" key="12">
    <source>
        <dbReference type="ARBA" id="ARBA00023242"/>
    </source>
</evidence>
<feature type="domain" description="RRM" evidence="17">
    <location>
        <begin position="473"/>
        <end position="551"/>
    </location>
</feature>
<dbReference type="PROSITE" id="PS51309">
    <property type="entry name" value="PABC"/>
    <property type="match status" value="1"/>
</dbReference>
<dbReference type="GO" id="GO:0006508">
    <property type="term" value="P:proteolysis"/>
    <property type="evidence" value="ECO:0007669"/>
    <property type="project" value="UniProtKB-KW"/>
</dbReference>
<dbReference type="InterPro" id="IPR021109">
    <property type="entry name" value="Peptidase_aspartic_dom_sf"/>
</dbReference>
<dbReference type="PANTHER" id="PTHR48025">
    <property type="entry name" value="OS02G0815200 PROTEIN"/>
    <property type="match status" value="1"/>
</dbReference>
<dbReference type="PROSITE" id="PS50102">
    <property type="entry name" value="RRM"/>
    <property type="match status" value="4"/>
</dbReference>
<comment type="function">
    <text evidence="13">Binds the poly(A) tail of mRNA. Appears to be an important mediator of the multiple roles of the poly(A) tail in mRNA biogenesis, stability and translation.</text>
</comment>
<dbReference type="Pfam" id="PF00658">
    <property type="entry name" value="MLLE"/>
    <property type="match status" value="1"/>
</dbReference>